<evidence type="ECO:0000313" key="3">
    <source>
        <dbReference type="Proteomes" id="UP001501257"/>
    </source>
</evidence>
<dbReference type="Gene3D" id="1.10.10.10">
    <property type="entry name" value="Winged helix-like DNA-binding domain superfamily/Winged helix DNA-binding domain"/>
    <property type="match status" value="1"/>
</dbReference>
<dbReference type="RefSeq" id="WP_210099343.1">
    <property type="nucleotide sequence ID" value="NZ_BAABLK010000009.1"/>
</dbReference>
<gene>
    <name evidence="2" type="ORF">GCM10025778_05360</name>
</gene>
<sequence>MTATDGNAALIQILNGILAQWTAPDFTTAVAAREGVVLDPGALTLLSILNNSGAQRPSALAENMVTGASNISKITARLQQAGLVERARDPQDSRAFLIGLTEAGEQAGAAIRQSGNTLLDELLGDWSDGDRSDLVRLLGRFEVESHRVAGNLKASGRQKGSAGIG</sequence>
<dbReference type="Proteomes" id="UP001501257">
    <property type="component" value="Unassembled WGS sequence"/>
</dbReference>
<dbReference type="InterPro" id="IPR036388">
    <property type="entry name" value="WH-like_DNA-bd_sf"/>
</dbReference>
<dbReference type="PANTHER" id="PTHR33164">
    <property type="entry name" value="TRANSCRIPTIONAL REGULATOR, MARR FAMILY"/>
    <property type="match status" value="1"/>
</dbReference>
<dbReference type="Pfam" id="PF01047">
    <property type="entry name" value="MarR"/>
    <property type="match status" value="1"/>
</dbReference>
<dbReference type="PRINTS" id="PR00598">
    <property type="entry name" value="HTHMARR"/>
</dbReference>
<dbReference type="SMART" id="SM00347">
    <property type="entry name" value="HTH_MARR"/>
    <property type="match status" value="1"/>
</dbReference>
<evidence type="ECO:0000313" key="2">
    <source>
        <dbReference type="EMBL" id="GAA5226006.1"/>
    </source>
</evidence>
<proteinExistence type="predicted"/>
<accession>A0ABP9TIM8</accession>
<comment type="caution">
    <text evidence="2">The sequence shown here is derived from an EMBL/GenBank/DDBJ whole genome shotgun (WGS) entry which is preliminary data.</text>
</comment>
<feature type="domain" description="HTH marR-type" evidence="1">
    <location>
        <begin position="7"/>
        <end position="143"/>
    </location>
</feature>
<dbReference type="PANTHER" id="PTHR33164:SF43">
    <property type="entry name" value="HTH-TYPE TRANSCRIPTIONAL REPRESSOR YETL"/>
    <property type="match status" value="1"/>
</dbReference>
<organism evidence="2 3">
    <name type="scientific">Paeniglutamicibacter antarcticus</name>
    <dbReference type="NCBI Taxonomy" id="494023"/>
    <lineage>
        <taxon>Bacteria</taxon>
        <taxon>Bacillati</taxon>
        <taxon>Actinomycetota</taxon>
        <taxon>Actinomycetes</taxon>
        <taxon>Micrococcales</taxon>
        <taxon>Micrococcaceae</taxon>
        <taxon>Paeniglutamicibacter</taxon>
    </lineage>
</organism>
<dbReference type="SUPFAM" id="SSF46785">
    <property type="entry name" value="Winged helix' DNA-binding domain"/>
    <property type="match status" value="1"/>
</dbReference>
<reference evidence="3" key="1">
    <citation type="journal article" date="2019" name="Int. J. Syst. Evol. Microbiol.">
        <title>The Global Catalogue of Microorganisms (GCM) 10K type strain sequencing project: providing services to taxonomists for standard genome sequencing and annotation.</title>
        <authorList>
            <consortium name="The Broad Institute Genomics Platform"/>
            <consortium name="The Broad Institute Genome Sequencing Center for Infectious Disease"/>
            <person name="Wu L."/>
            <person name="Ma J."/>
        </authorList>
    </citation>
    <scope>NUCLEOTIDE SEQUENCE [LARGE SCALE GENOMIC DNA]</scope>
    <source>
        <strain evidence="3">JCM 18952</strain>
    </source>
</reference>
<keyword evidence="3" id="KW-1185">Reference proteome</keyword>
<dbReference type="InterPro" id="IPR036390">
    <property type="entry name" value="WH_DNA-bd_sf"/>
</dbReference>
<evidence type="ECO:0000259" key="1">
    <source>
        <dbReference type="PROSITE" id="PS50995"/>
    </source>
</evidence>
<dbReference type="EMBL" id="BAABLK010000009">
    <property type="protein sequence ID" value="GAA5226006.1"/>
    <property type="molecule type" value="Genomic_DNA"/>
</dbReference>
<dbReference type="InterPro" id="IPR039422">
    <property type="entry name" value="MarR/SlyA-like"/>
</dbReference>
<dbReference type="InterPro" id="IPR000835">
    <property type="entry name" value="HTH_MarR-typ"/>
</dbReference>
<name>A0ABP9TIM8_9MICC</name>
<dbReference type="PROSITE" id="PS50995">
    <property type="entry name" value="HTH_MARR_2"/>
    <property type="match status" value="1"/>
</dbReference>
<protein>
    <recommendedName>
        <fullName evidence="1">HTH marR-type domain-containing protein</fullName>
    </recommendedName>
</protein>